<dbReference type="OrthoDB" id="410104at2759"/>
<reference evidence="3" key="2">
    <citation type="submission" date="2019-09" db="UniProtKB">
        <authorList>
            <consortium name="WormBaseParasite"/>
        </authorList>
    </citation>
    <scope>IDENTIFICATION</scope>
</reference>
<organism evidence="2 3">
    <name type="scientific">Heligmosomoides polygyrus</name>
    <name type="common">Parasitic roundworm</name>
    <dbReference type="NCBI Taxonomy" id="6339"/>
    <lineage>
        <taxon>Eukaryota</taxon>
        <taxon>Metazoa</taxon>
        <taxon>Ecdysozoa</taxon>
        <taxon>Nematoda</taxon>
        <taxon>Chromadorea</taxon>
        <taxon>Rhabditida</taxon>
        <taxon>Rhabditina</taxon>
        <taxon>Rhabditomorpha</taxon>
        <taxon>Strongyloidea</taxon>
        <taxon>Heligmosomidae</taxon>
        <taxon>Heligmosomoides</taxon>
    </lineage>
</organism>
<reference evidence="1 2" key="1">
    <citation type="submission" date="2018-11" db="EMBL/GenBank/DDBJ databases">
        <authorList>
            <consortium name="Pathogen Informatics"/>
        </authorList>
    </citation>
    <scope>NUCLEOTIDE SEQUENCE [LARGE SCALE GENOMIC DNA]</scope>
</reference>
<evidence type="ECO:0000313" key="2">
    <source>
        <dbReference type="Proteomes" id="UP000050761"/>
    </source>
</evidence>
<protein>
    <submittedName>
        <fullName evidence="3">Reverse transcriptase domain-containing protein</fullName>
    </submittedName>
</protein>
<dbReference type="AlphaFoldDB" id="A0A183GIH9"/>
<name>A0A183GIH9_HELPZ</name>
<accession>A0A183GIH9</accession>
<keyword evidence="2" id="KW-1185">Reference proteome</keyword>
<evidence type="ECO:0000313" key="1">
    <source>
        <dbReference type="EMBL" id="VDP32616.1"/>
    </source>
</evidence>
<dbReference type="WBParaSite" id="HPBE_0002244001-mRNA-1">
    <property type="protein sequence ID" value="HPBE_0002244001-mRNA-1"/>
    <property type="gene ID" value="HPBE_0002244001"/>
</dbReference>
<evidence type="ECO:0000313" key="3">
    <source>
        <dbReference type="WBParaSite" id="HPBE_0002244001-mRNA-1"/>
    </source>
</evidence>
<dbReference type="EMBL" id="UZAH01033996">
    <property type="protein sequence ID" value="VDP32616.1"/>
    <property type="molecule type" value="Genomic_DNA"/>
</dbReference>
<accession>A0A3P8GP62</accession>
<gene>
    <name evidence="1" type="ORF">HPBE_LOCUS22439</name>
</gene>
<proteinExistence type="predicted"/>
<dbReference type="Proteomes" id="UP000050761">
    <property type="component" value="Unassembled WGS sequence"/>
</dbReference>
<sequence length="181" mass="21025">MDIIDKEYDRSVHNLRVCAKSADSLNTTKRRLSPETLELIRQRGAAQASGNYHLTREGWKCWLKLQSWNIRNVRRNFANFNTKMAEGEGQQDRLAKLLTRVILNRFSPTLDEGQPCEQAGFRRGFSTIDHIHTITKLIEVSREYKLPLCFAFIDLENAVGSNYHRRSRKKLATQFVPTPYI</sequence>